<evidence type="ECO:0000313" key="4">
    <source>
        <dbReference type="Proteomes" id="UP000001520"/>
    </source>
</evidence>
<dbReference type="Pfam" id="PF00072">
    <property type="entry name" value="Response_reg"/>
    <property type="match status" value="1"/>
</dbReference>
<dbReference type="Gene3D" id="3.40.50.2300">
    <property type="match status" value="1"/>
</dbReference>
<dbReference type="eggNOG" id="COG0784">
    <property type="taxonomic scope" value="Bacteria"/>
</dbReference>
<dbReference type="InterPro" id="IPR001789">
    <property type="entry name" value="Sig_transdc_resp-reg_receiver"/>
</dbReference>
<dbReference type="SMART" id="SM00448">
    <property type="entry name" value="REC"/>
    <property type="match status" value="1"/>
</dbReference>
<sequence length="130" mass="15317">MLVWLIDDNVLHSTLFQYVCKELNINYKIINMISDIEKEFDLIDTNNVPDIIFIDLILDHGERGENLLKKIKERLDNKKNIKYIAFTADIIDERSLMNKGFDMIIYKPINKELLKNKIKGFINGFSSHKK</sequence>
<dbReference type="Proteomes" id="UP000001520">
    <property type="component" value="Chromosome"/>
</dbReference>
<evidence type="ECO:0000256" key="1">
    <source>
        <dbReference type="PROSITE-ProRule" id="PRU00169"/>
    </source>
</evidence>
<proteinExistence type="predicted"/>
<dbReference type="EMBL" id="AP011529">
    <property type="protein sequence ID" value="BAI80674.1"/>
    <property type="molecule type" value="Genomic_DNA"/>
</dbReference>
<dbReference type="PROSITE" id="PS50110">
    <property type="entry name" value="RESPONSE_REGULATORY"/>
    <property type="match status" value="1"/>
</dbReference>
<dbReference type="OrthoDB" id="1376781at2"/>
<evidence type="ECO:0000313" key="3">
    <source>
        <dbReference type="EMBL" id="BAI80674.1"/>
    </source>
</evidence>
<dbReference type="HOGENOM" id="CLU_1934567_0_0_0"/>
<evidence type="ECO:0000259" key="2">
    <source>
        <dbReference type="PROSITE" id="PS50110"/>
    </source>
</evidence>
<accession>D3PDK1</accession>
<dbReference type="GO" id="GO:0000160">
    <property type="term" value="P:phosphorelay signal transduction system"/>
    <property type="evidence" value="ECO:0007669"/>
    <property type="project" value="InterPro"/>
</dbReference>
<dbReference type="SUPFAM" id="SSF52172">
    <property type="entry name" value="CheY-like"/>
    <property type="match status" value="1"/>
</dbReference>
<dbReference type="KEGG" id="ddf:DEFDS_1206"/>
<organism evidence="3 4">
    <name type="scientific">Deferribacter desulfuricans (strain DSM 14783 / JCM 11476 / NBRC 101012 / SSM1)</name>
    <dbReference type="NCBI Taxonomy" id="639282"/>
    <lineage>
        <taxon>Bacteria</taxon>
        <taxon>Pseudomonadati</taxon>
        <taxon>Deferribacterota</taxon>
        <taxon>Deferribacteres</taxon>
        <taxon>Deferribacterales</taxon>
        <taxon>Deferribacteraceae</taxon>
        <taxon>Deferribacter</taxon>
    </lineage>
</organism>
<reference evidence="3 4" key="1">
    <citation type="journal article" date="2010" name="DNA Res.">
        <title>Bacterial lifestyle in a deep-sea hydrothermal vent chimney revealed by the genome sequence of the thermophilic bacterium Deferribacter desulfuricans SSM1.</title>
        <authorList>
            <person name="Takaki Y."/>
            <person name="Shimamura S."/>
            <person name="Nakagawa S."/>
            <person name="Fukuhara Y."/>
            <person name="Horikawa H."/>
            <person name="Ankai A."/>
            <person name="Harada T."/>
            <person name="Hosoyama A."/>
            <person name="Oguchi A."/>
            <person name="Fukui S."/>
            <person name="Fujita N."/>
            <person name="Takami H."/>
            <person name="Takai K."/>
        </authorList>
    </citation>
    <scope>NUCLEOTIDE SEQUENCE [LARGE SCALE GENOMIC DNA]</scope>
    <source>
        <strain evidence="4">DSM 14783 / JCM 11476 / NBRC 101012 / SSM1</strain>
    </source>
</reference>
<keyword evidence="1" id="KW-0597">Phosphoprotein</keyword>
<protein>
    <recommendedName>
        <fullName evidence="2">Response regulatory domain-containing protein</fullName>
    </recommendedName>
</protein>
<dbReference type="InterPro" id="IPR011006">
    <property type="entry name" value="CheY-like_superfamily"/>
</dbReference>
<gene>
    <name evidence="3" type="ordered locus">DEFDS_1206</name>
</gene>
<keyword evidence="4" id="KW-1185">Reference proteome</keyword>
<feature type="domain" description="Response regulatory" evidence="2">
    <location>
        <begin position="2"/>
        <end position="122"/>
    </location>
</feature>
<dbReference type="RefSeq" id="WP_013007921.1">
    <property type="nucleotide sequence ID" value="NC_013939.1"/>
</dbReference>
<dbReference type="STRING" id="639282.DEFDS_1206"/>
<name>D3PDK1_DEFDS</name>
<dbReference type="AlphaFoldDB" id="D3PDK1"/>
<feature type="modified residue" description="4-aspartylphosphate" evidence="1">
    <location>
        <position position="55"/>
    </location>
</feature>